<evidence type="ECO:0000313" key="1">
    <source>
        <dbReference type="EMBL" id="QPD03204.1"/>
    </source>
</evidence>
<protein>
    <submittedName>
        <fullName evidence="1">Uncharacterized protein</fullName>
    </submittedName>
</protein>
<accession>A0A7S8FCF1</accession>
<reference evidence="1 2" key="1">
    <citation type="journal article" date="2020" name="ISME J.">
        <title>Enrichment and physiological characterization of a novel comammox Nitrospira indicates ammonium inhibition of complete nitrification.</title>
        <authorList>
            <person name="Sakoula D."/>
            <person name="Koch H."/>
            <person name="Frank J."/>
            <person name="Jetten M.S.M."/>
            <person name="van Kessel M.A.H.J."/>
            <person name="Lucker S."/>
        </authorList>
    </citation>
    <scope>NUCLEOTIDE SEQUENCE [LARGE SCALE GENOMIC DNA]</scope>
    <source>
        <strain evidence="1">Comreactor17</strain>
    </source>
</reference>
<proteinExistence type="predicted"/>
<dbReference type="Proteomes" id="UP000593737">
    <property type="component" value="Chromosome"/>
</dbReference>
<organism evidence="1 2">
    <name type="scientific">Candidatus Nitrospira kreftii</name>
    <dbReference type="NCBI Taxonomy" id="2652173"/>
    <lineage>
        <taxon>Bacteria</taxon>
        <taxon>Pseudomonadati</taxon>
        <taxon>Nitrospirota</taxon>
        <taxon>Nitrospiria</taxon>
        <taxon>Nitrospirales</taxon>
        <taxon>Nitrospiraceae</taxon>
        <taxon>Nitrospira</taxon>
    </lineage>
</organism>
<name>A0A7S8FCF1_9BACT</name>
<evidence type="ECO:0000313" key="2">
    <source>
        <dbReference type="Proteomes" id="UP000593737"/>
    </source>
</evidence>
<gene>
    <name evidence="1" type="ORF">Nkreftii_000978</name>
</gene>
<sequence>MADSSELGRLIRFRLRTAVLVGDLVLFEELGHFFSHDICIILNGDERDFFPNLRCFLWRRLVGLFRLINHSNQYTPAEAGTVGLFKGFQRRFFRELSFTTLARHEVIGVPHGQRGSQIEAYPTVIARSTGNLFQP</sequence>
<dbReference type="KEGG" id="nkf:Nkreftii_000978"/>
<dbReference type="EMBL" id="CP047423">
    <property type="protein sequence ID" value="QPD03204.1"/>
    <property type="molecule type" value="Genomic_DNA"/>
</dbReference>
<dbReference type="AlphaFoldDB" id="A0A7S8FCF1"/>